<protein>
    <recommendedName>
        <fullName evidence="3">DUF2132 domain-containing protein</fullName>
    </recommendedName>
</protein>
<organism evidence="1 2">
    <name type="scientific">Sphingobacterium spiritivorum ATCC 33300</name>
    <dbReference type="NCBI Taxonomy" id="525372"/>
    <lineage>
        <taxon>Bacteria</taxon>
        <taxon>Pseudomonadati</taxon>
        <taxon>Bacteroidota</taxon>
        <taxon>Sphingobacteriia</taxon>
        <taxon>Sphingobacteriales</taxon>
        <taxon>Sphingobacteriaceae</taxon>
        <taxon>Sphingobacterium</taxon>
    </lineage>
</organism>
<accession>C2G430</accession>
<evidence type="ECO:0008006" key="3">
    <source>
        <dbReference type="Google" id="ProtNLM"/>
    </source>
</evidence>
<proteinExistence type="predicted"/>
<comment type="caution">
    <text evidence="1">The sequence shown here is derived from an EMBL/GenBank/DDBJ whole genome shotgun (WGS) entry which is preliminary data.</text>
</comment>
<sequence>MNEQPNNPLHGVRLDSIIEYLVDHFGGWEGLGKRIQIRCFNENPSVKSSLTFLRKTPWARQKVEELYVRIISNK</sequence>
<name>C2G430_SPHSI</name>
<gene>
    <name evidence="1" type="ORF">HMPREF0765_4336</name>
</gene>
<dbReference type="RefSeq" id="WP_003003982.1">
    <property type="nucleotide sequence ID" value="NZ_GG668630.1"/>
</dbReference>
<dbReference type="InterPro" id="IPR018668">
    <property type="entry name" value="DNA-binding_VF530-like"/>
</dbReference>
<dbReference type="EMBL" id="ACHB01000095">
    <property type="protein sequence ID" value="EEI90076.1"/>
    <property type="molecule type" value="Genomic_DNA"/>
</dbReference>
<dbReference type="AlphaFoldDB" id="C2G430"/>
<reference evidence="1 2" key="1">
    <citation type="submission" date="2009-01" db="EMBL/GenBank/DDBJ databases">
        <authorList>
            <person name="Qin X."/>
            <person name="Bachman B."/>
            <person name="Battles P."/>
            <person name="Bell A."/>
            <person name="Bess C."/>
            <person name="Bickham C."/>
            <person name="Chaboub L."/>
            <person name="Chen D."/>
            <person name="Coyle M."/>
            <person name="Deiros D.R."/>
            <person name="Dinh H."/>
            <person name="Forbes L."/>
            <person name="Fowler G."/>
            <person name="Francisco L."/>
            <person name="Fu Q."/>
            <person name="Gubbala S."/>
            <person name="Hale W."/>
            <person name="Han Y."/>
            <person name="Hemphill L."/>
            <person name="Highlander S.K."/>
            <person name="Hirani K."/>
            <person name="Hogues M."/>
            <person name="Jackson L."/>
            <person name="Jakkamsetti A."/>
            <person name="Javaid M."/>
            <person name="Jiang H."/>
            <person name="Korchina V."/>
            <person name="Kovar C."/>
            <person name="Lara F."/>
            <person name="Lee S."/>
            <person name="Mata R."/>
            <person name="Mathew T."/>
            <person name="Moen C."/>
            <person name="Morales K."/>
            <person name="Munidasa M."/>
            <person name="Nazareth L."/>
            <person name="Ngo R."/>
            <person name="Nguyen L."/>
            <person name="Okwuonu G."/>
            <person name="Ongeri F."/>
            <person name="Patil S."/>
            <person name="Petrosino J."/>
            <person name="Pham C."/>
            <person name="Pham P."/>
            <person name="Pu L.-L."/>
            <person name="Puazo M."/>
            <person name="Raj R."/>
            <person name="Reid J."/>
            <person name="Rouhana J."/>
            <person name="Saada N."/>
            <person name="Shang Y."/>
            <person name="Simmons D."/>
            <person name="Thornton R."/>
            <person name="Warren J."/>
            <person name="Weissenberger G."/>
            <person name="Zhang J."/>
            <person name="Zhang L."/>
            <person name="Zhou C."/>
            <person name="Zhu D."/>
            <person name="Muzny D."/>
            <person name="Worley K."/>
            <person name="Gibbs R."/>
        </authorList>
    </citation>
    <scope>NUCLEOTIDE SEQUENCE [LARGE SCALE GENOMIC DNA]</scope>
    <source>
        <strain evidence="1 2">ATCC 33300</strain>
    </source>
</reference>
<evidence type="ECO:0000313" key="2">
    <source>
        <dbReference type="Proteomes" id="UP000006241"/>
    </source>
</evidence>
<dbReference type="GO" id="GO:0003677">
    <property type="term" value="F:DNA binding"/>
    <property type="evidence" value="ECO:0007669"/>
    <property type="project" value="InterPro"/>
</dbReference>
<dbReference type="Gene3D" id="1.10.720.30">
    <property type="entry name" value="SAP domain"/>
    <property type="match status" value="1"/>
</dbReference>
<dbReference type="Proteomes" id="UP000006241">
    <property type="component" value="Unassembled WGS sequence"/>
</dbReference>
<dbReference type="HOGENOM" id="CLU_151208_2_0_10"/>
<evidence type="ECO:0000313" key="1">
    <source>
        <dbReference type="EMBL" id="EEI90076.1"/>
    </source>
</evidence>
<dbReference type="Pfam" id="PF09905">
    <property type="entry name" value="VF530"/>
    <property type="match status" value="1"/>
</dbReference>
<dbReference type="InterPro" id="IPR036361">
    <property type="entry name" value="SAP_dom_sf"/>
</dbReference>